<proteinExistence type="predicted"/>
<reference evidence="2 3" key="1">
    <citation type="submission" date="2015-10" db="EMBL/GenBank/DDBJ databases">
        <title>Full genome of DAOMC 229536 Phialocephala scopiformis, a fungal endophyte of spruce producing the potent anti-insectan compound rugulosin.</title>
        <authorList>
            <consortium name="DOE Joint Genome Institute"/>
            <person name="Walker A.K."/>
            <person name="Frasz S.L."/>
            <person name="Seifert K.A."/>
            <person name="Miller J.D."/>
            <person name="Mondo S.J."/>
            <person name="Labutti K."/>
            <person name="Lipzen A."/>
            <person name="Dockter R."/>
            <person name="Kennedy M."/>
            <person name="Grigoriev I.V."/>
            <person name="Spatafora J.W."/>
        </authorList>
    </citation>
    <scope>NUCLEOTIDE SEQUENCE [LARGE SCALE GENOMIC DNA]</scope>
    <source>
        <strain evidence="2 3">CBS 120377</strain>
    </source>
</reference>
<sequence>MAHVAVRYIQSLDIPNHPSPVFPVQPEPFFEDEESNECGRALENAVWGGYVTDFWIVRSDLRFSKMDSWAVLSVCVHNWVNFKFFPPDLRVVLPEQRQRIRFSENFQENAIASYWPVPVTFMENILQTDYWDTQVAQFTTQAFKPDRIFGHIIVRGATSKPEDESYLIALGPKYDDWVTESGKRVSTMEKIDYRTMDDIRYGKLIPADKQWRPIFDQTEAHAQKIQDAIDQQDRISNARKRRLSGAQGQATTKKQNTGTASPAGSTAGPPSSAGSSSRSRSASPSGSQSPLGC</sequence>
<gene>
    <name evidence="2" type="ORF">LY89DRAFT_685411</name>
</gene>
<feature type="compositionally biased region" description="Low complexity" evidence="1">
    <location>
        <begin position="258"/>
        <end position="293"/>
    </location>
</feature>
<dbReference type="Proteomes" id="UP000070700">
    <property type="component" value="Unassembled WGS sequence"/>
</dbReference>
<dbReference type="RefSeq" id="XP_018070789.1">
    <property type="nucleotide sequence ID" value="XM_018215077.1"/>
</dbReference>
<protein>
    <submittedName>
        <fullName evidence="2">Uncharacterized protein</fullName>
    </submittedName>
</protein>
<accession>A0A194X8J9</accession>
<feature type="region of interest" description="Disordered" evidence="1">
    <location>
        <begin position="240"/>
        <end position="293"/>
    </location>
</feature>
<dbReference type="KEGG" id="psco:LY89DRAFT_685411"/>
<name>A0A194X8J9_MOLSC</name>
<dbReference type="AlphaFoldDB" id="A0A194X8J9"/>
<keyword evidence="3" id="KW-1185">Reference proteome</keyword>
<evidence type="ECO:0000313" key="2">
    <source>
        <dbReference type="EMBL" id="KUJ16434.1"/>
    </source>
</evidence>
<dbReference type="OrthoDB" id="3565225at2759"/>
<organism evidence="2 3">
    <name type="scientific">Mollisia scopiformis</name>
    <name type="common">Conifer needle endophyte fungus</name>
    <name type="synonym">Phialocephala scopiformis</name>
    <dbReference type="NCBI Taxonomy" id="149040"/>
    <lineage>
        <taxon>Eukaryota</taxon>
        <taxon>Fungi</taxon>
        <taxon>Dikarya</taxon>
        <taxon>Ascomycota</taxon>
        <taxon>Pezizomycotina</taxon>
        <taxon>Leotiomycetes</taxon>
        <taxon>Helotiales</taxon>
        <taxon>Mollisiaceae</taxon>
        <taxon>Mollisia</taxon>
    </lineage>
</organism>
<evidence type="ECO:0000256" key="1">
    <source>
        <dbReference type="SAM" id="MobiDB-lite"/>
    </source>
</evidence>
<feature type="compositionally biased region" description="Polar residues" evidence="1">
    <location>
        <begin position="246"/>
        <end position="257"/>
    </location>
</feature>
<evidence type="ECO:0000313" key="3">
    <source>
        <dbReference type="Proteomes" id="UP000070700"/>
    </source>
</evidence>
<dbReference type="EMBL" id="KQ947416">
    <property type="protein sequence ID" value="KUJ16434.1"/>
    <property type="molecule type" value="Genomic_DNA"/>
</dbReference>
<dbReference type="GeneID" id="28824803"/>
<dbReference type="InParanoid" id="A0A194X8J9"/>